<dbReference type="Pfam" id="PF00326">
    <property type="entry name" value="Peptidase_S9"/>
    <property type="match status" value="1"/>
</dbReference>
<evidence type="ECO:0000313" key="3">
    <source>
        <dbReference type="EMBL" id="TWH66456.1"/>
    </source>
</evidence>
<dbReference type="Gene3D" id="3.40.50.1820">
    <property type="entry name" value="alpha/beta hydrolase"/>
    <property type="match status" value="1"/>
</dbReference>
<dbReference type="AlphaFoldDB" id="A0A562I6K0"/>
<dbReference type="SUPFAM" id="SSF53474">
    <property type="entry name" value="alpha/beta-Hydrolases"/>
    <property type="match status" value="1"/>
</dbReference>
<dbReference type="InterPro" id="IPR029058">
    <property type="entry name" value="AB_hydrolase_fold"/>
</dbReference>
<dbReference type="SUPFAM" id="SSF82171">
    <property type="entry name" value="DPP6 N-terminal domain-like"/>
    <property type="match status" value="1"/>
</dbReference>
<dbReference type="PANTHER" id="PTHR11731">
    <property type="entry name" value="PROTEASE FAMILY S9B,C DIPEPTIDYL-PEPTIDASE IV-RELATED"/>
    <property type="match status" value="1"/>
</dbReference>
<dbReference type="EMBL" id="VLKE01000001">
    <property type="protein sequence ID" value="TWH66456.1"/>
    <property type="molecule type" value="Genomic_DNA"/>
</dbReference>
<dbReference type="Gene3D" id="2.140.10.30">
    <property type="entry name" value="Dipeptidylpeptidase IV, N-terminal domain"/>
    <property type="match status" value="1"/>
</dbReference>
<evidence type="ECO:0000313" key="4">
    <source>
        <dbReference type="Proteomes" id="UP000319825"/>
    </source>
</evidence>
<feature type="domain" description="Peptidase S9 prolyl oligopeptidase catalytic" evidence="1">
    <location>
        <begin position="511"/>
        <end position="714"/>
    </location>
</feature>
<dbReference type="Pfam" id="PF00930">
    <property type="entry name" value="DPPIV_N"/>
    <property type="match status" value="1"/>
</dbReference>
<evidence type="ECO:0000259" key="1">
    <source>
        <dbReference type="Pfam" id="PF00326"/>
    </source>
</evidence>
<dbReference type="InterPro" id="IPR050278">
    <property type="entry name" value="Serine_Prot_S9B/DPPIV"/>
</dbReference>
<accession>A0A562I6K0</accession>
<dbReference type="GO" id="GO:0006508">
    <property type="term" value="P:proteolysis"/>
    <property type="evidence" value="ECO:0007669"/>
    <property type="project" value="InterPro"/>
</dbReference>
<dbReference type="RefSeq" id="WP_145773549.1">
    <property type="nucleotide sequence ID" value="NZ_BAAATQ010000336.1"/>
</dbReference>
<dbReference type="PANTHER" id="PTHR11731:SF193">
    <property type="entry name" value="DIPEPTIDYL PEPTIDASE 9"/>
    <property type="match status" value="1"/>
</dbReference>
<proteinExistence type="predicted"/>
<gene>
    <name evidence="3" type="ORF">JD77_01410</name>
</gene>
<name>A0A562I6K0_MICOL</name>
<organism evidence="3 4">
    <name type="scientific">Micromonospora olivasterospora</name>
    <dbReference type="NCBI Taxonomy" id="1880"/>
    <lineage>
        <taxon>Bacteria</taxon>
        <taxon>Bacillati</taxon>
        <taxon>Actinomycetota</taxon>
        <taxon>Actinomycetes</taxon>
        <taxon>Micromonosporales</taxon>
        <taxon>Micromonosporaceae</taxon>
        <taxon>Micromonospora</taxon>
    </lineage>
</organism>
<feature type="domain" description="Dipeptidylpeptidase IV N-terminal" evidence="2">
    <location>
        <begin position="173"/>
        <end position="317"/>
    </location>
</feature>
<dbReference type="Proteomes" id="UP000319825">
    <property type="component" value="Unassembled WGS sequence"/>
</dbReference>
<keyword evidence="4" id="KW-1185">Reference proteome</keyword>
<dbReference type="GO" id="GO:0008236">
    <property type="term" value="F:serine-type peptidase activity"/>
    <property type="evidence" value="ECO:0007669"/>
    <property type="project" value="InterPro"/>
</dbReference>
<dbReference type="OrthoDB" id="9812921at2"/>
<evidence type="ECO:0000259" key="2">
    <source>
        <dbReference type="Pfam" id="PF00930"/>
    </source>
</evidence>
<reference evidence="3 4" key="1">
    <citation type="submission" date="2019-07" db="EMBL/GenBank/DDBJ databases">
        <title>R&amp;d 2014.</title>
        <authorList>
            <person name="Klenk H.-P."/>
        </authorList>
    </citation>
    <scope>NUCLEOTIDE SEQUENCE [LARGE SCALE GENOMIC DNA]</scope>
    <source>
        <strain evidence="3 4">DSM 43868</strain>
    </source>
</reference>
<sequence>MDFPELAARTRRFSHGAPRAVSVADDGSRVTFLRSAGPEEPADALWLLDTATGEERLVAEPRALLGADADPAALSPGERALRERLRLSAAGIGSYALDAAGRVAVFALAGRLFRADLVHGDVIEVAAVGPVLDPRPDPTGERLAYVTDAADGVRRGELRVVAPDGTDTMLAGEDGGVTWGLPEHIAAEEFDRYRGYWWAPDGRSVLAARVDESRLPRWHLHDPADPASPPTVVAYPVAGGPNAEVSLHLLDLDGGWVDVHWDRETYPYLTSVDWADGNPLITVLRRSQQHGLVLAVDPRTGETQVHAELADPRWVEPIPGTPAHLPDGRVLVGGELAHDGYDARCLFADGTLLTPPSLYVRRVVGRLPTGGGPADLLVEASEGEPSQRHLYRVRTLIGGGVDARRMSGAPGWHTAAVGGDTLVVGTASLDQSGTTWSVWRGDREVAKLRSFAATPPYAPRPLMVRVTDRRLPSAVLYPTQHVKGTRLPVLLDVYGGPGHQEVTATRSAWLERQWWAENGFAVVTVDNRGTPGVAPSFEKAVHRRVADVVLLDQIDALTALAGKHPDLDLGRVGVRGWSFGGWLAGLAVLRHPELFRCGIVGAPVTDWALYDTAYSERYLGMPEDGADVYAHHSLVELAAEPPVEGERARPLLLVHGLVDDNVVAAHTLRLSAALVAAGRPHSVLPLTGATHMAAGGLAERLLKLELDFLRTHLG</sequence>
<dbReference type="InterPro" id="IPR002469">
    <property type="entry name" value="Peptidase_S9B_N"/>
</dbReference>
<dbReference type="GO" id="GO:0008239">
    <property type="term" value="F:dipeptidyl-peptidase activity"/>
    <property type="evidence" value="ECO:0007669"/>
    <property type="project" value="TreeGrafter"/>
</dbReference>
<dbReference type="InterPro" id="IPR001375">
    <property type="entry name" value="Peptidase_S9_cat"/>
</dbReference>
<comment type="caution">
    <text evidence="3">The sequence shown here is derived from an EMBL/GenBank/DDBJ whole genome shotgun (WGS) entry which is preliminary data.</text>
</comment>
<protein>
    <submittedName>
        <fullName evidence="3">Dipeptidyl-peptidase-4</fullName>
    </submittedName>
</protein>